<dbReference type="InterPro" id="IPR027417">
    <property type="entry name" value="P-loop_NTPase"/>
</dbReference>
<reference evidence="3 4" key="2">
    <citation type="submission" date="2015-12" db="EMBL/GenBank/DDBJ databases">
        <title>Draft Genome Sequence of Desulfitobacterium hafniense Strain DH, a Sulfate-reducing Bacterium Isolated from Paddy Soils.</title>
        <authorList>
            <person name="Bao P."/>
            <person name="Zhang X."/>
            <person name="Li G."/>
        </authorList>
    </citation>
    <scope>NUCLEOTIDE SEQUENCE [LARGE SCALE GENOMIC DNA]</scope>
    <source>
        <strain evidence="3 4">DH</strain>
    </source>
</reference>
<name>A0A098B5C7_DESHA</name>
<feature type="domain" description="AAA+ ATPase" evidence="1">
    <location>
        <begin position="16"/>
        <end position="180"/>
    </location>
</feature>
<gene>
    <name evidence="3" type="ORF">AT727_20820</name>
    <name evidence="2" type="ORF">DPCES_3671</name>
</gene>
<dbReference type="Pfam" id="PF07728">
    <property type="entry name" value="AAA_5"/>
    <property type="match status" value="1"/>
</dbReference>
<evidence type="ECO:0000259" key="1">
    <source>
        <dbReference type="SMART" id="SM00382"/>
    </source>
</evidence>
<organism evidence="2">
    <name type="scientific">Desulfitobacterium hafniense</name>
    <name type="common">Desulfitobacterium frappieri</name>
    <dbReference type="NCBI Taxonomy" id="49338"/>
    <lineage>
        <taxon>Bacteria</taxon>
        <taxon>Bacillati</taxon>
        <taxon>Bacillota</taxon>
        <taxon>Clostridia</taxon>
        <taxon>Eubacteriales</taxon>
        <taxon>Desulfitobacteriaceae</taxon>
        <taxon>Desulfitobacterium</taxon>
    </lineage>
</organism>
<dbReference type="Gene3D" id="3.40.50.300">
    <property type="entry name" value="P-loop containing nucleotide triphosphate hydrolases"/>
    <property type="match status" value="1"/>
</dbReference>
<dbReference type="InterPro" id="IPR011704">
    <property type="entry name" value="ATPase_dyneun-rel_AAA"/>
</dbReference>
<dbReference type="AlphaFoldDB" id="A0A098B5C7"/>
<dbReference type="Proteomes" id="UP000054623">
    <property type="component" value="Unassembled WGS sequence"/>
</dbReference>
<protein>
    <submittedName>
        <fullName evidence="2">AAA ATPase</fullName>
    </submittedName>
    <submittedName>
        <fullName evidence="3">AAA family ATPase</fullName>
    </submittedName>
</protein>
<reference evidence="2" key="1">
    <citation type="submission" date="2014-07" db="EMBL/GenBank/DDBJ databases">
        <authorList>
            <person name="Hornung V.Bastian."/>
        </authorList>
    </citation>
    <scope>NUCLEOTIDE SEQUENCE</scope>
    <source>
        <strain evidence="2">PCE-S</strain>
    </source>
</reference>
<dbReference type="EMBL" id="LK996017">
    <property type="protein sequence ID" value="CDX03557.1"/>
    <property type="molecule type" value="Genomic_DNA"/>
</dbReference>
<dbReference type="GO" id="GO:0016887">
    <property type="term" value="F:ATP hydrolysis activity"/>
    <property type="evidence" value="ECO:0007669"/>
    <property type="project" value="InterPro"/>
</dbReference>
<accession>A0A098B5C7</accession>
<dbReference type="PATRIC" id="fig|49338.4.peg.3939"/>
<evidence type="ECO:0000313" key="4">
    <source>
        <dbReference type="Proteomes" id="UP000054623"/>
    </source>
</evidence>
<evidence type="ECO:0000313" key="2">
    <source>
        <dbReference type="EMBL" id="CDX03557.1"/>
    </source>
</evidence>
<dbReference type="EMBL" id="LOCK01000020">
    <property type="protein sequence ID" value="KTE91689.1"/>
    <property type="molecule type" value="Genomic_DNA"/>
</dbReference>
<dbReference type="GO" id="GO:0005524">
    <property type="term" value="F:ATP binding"/>
    <property type="evidence" value="ECO:0007669"/>
    <property type="project" value="InterPro"/>
</dbReference>
<dbReference type="RefSeq" id="WP_005814026.1">
    <property type="nucleotide sequence ID" value="NZ_CABKQQ010000051.1"/>
</dbReference>
<dbReference type="InterPro" id="IPR003593">
    <property type="entry name" value="AAA+_ATPase"/>
</dbReference>
<dbReference type="OrthoDB" id="40849at2"/>
<dbReference type="CDD" id="cd00009">
    <property type="entry name" value="AAA"/>
    <property type="match status" value="1"/>
</dbReference>
<proteinExistence type="predicted"/>
<sequence length="396" mass="44592">MNYTDTLKSVDLVLATGEVPLIIGESGIGKTALAKELAQQNQWSLVIINGNLLKEGEIGGLPTIESYVFSGPEAVNPLAATAAKTVGNEQGILQEKKSTVYAVHHKLREIDEAIARGQTVLLFIDEINRCEHTVQQELMNLILNREINGYILPEGVKILAAMNPSSKYGSDFDYQVVDMDAAQENRFVWLFMKPDHKQWIDWAIGAGIEPKVIEFISTFPDYLHKINEDDLRATPRSYERISSSYKIYQENKDSIPRSVFLNVVKGNVGRVIAEEFVNFAEADYSPLISYDDIFSGTSLPESLRDRVKEESHTRLYLSARNILQTLESHLSKTPANAPDHAQSSMDRLVAFLKLYPVDLKIGIMKDIRSSYPEIYRQAIENEGFVDSYFESYGSLR</sequence>
<evidence type="ECO:0000313" key="3">
    <source>
        <dbReference type="EMBL" id="KTE91689.1"/>
    </source>
</evidence>
<dbReference type="SUPFAM" id="SSF52540">
    <property type="entry name" value="P-loop containing nucleoside triphosphate hydrolases"/>
    <property type="match status" value="1"/>
</dbReference>
<dbReference type="SMART" id="SM00382">
    <property type="entry name" value="AAA"/>
    <property type="match status" value="1"/>
</dbReference>